<keyword evidence="3" id="KW-1185">Reference proteome</keyword>
<organism evidence="2 3">
    <name type="scientific">Propithecus coquereli</name>
    <name type="common">Coquerel's sifaka</name>
    <name type="synonym">Propithecus verreauxi coquereli</name>
    <dbReference type="NCBI Taxonomy" id="379532"/>
    <lineage>
        <taxon>Eukaryota</taxon>
        <taxon>Metazoa</taxon>
        <taxon>Chordata</taxon>
        <taxon>Craniata</taxon>
        <taxon>Vertebrata</taxon>
        <taxon>Euteleostomi</taxon>
        <taxon>Mammalia</taxon>
        <taxon>Eutheria</taxon>
        <taxon>Euarchontoglires</taxon>
        <taxon>Primates</taxon>
        <taxon>Strepsirrhini</taxon>
        <taxon>Lemuriformes</taxon>
        <taxon>Indriidae</taxon>
        <taxon>Propithecus</taxon>
    </lineage>
</organism>
<evidence type="ECO:0000256" key="1">
    <source>
        <dbReference type="SAM" id="MobiDB-lite"/>
    </source>
</evidence>
<evidence type="ECO:0000313" key="2">
    <source>
        <dbReference type="Ensembl" id="ENSPCOP00000017300.1"/>
    </source>
</evidence>
<feature type="region of interest" description="Disordered" evidence="1">
    <location>
        <begin position="175"/>
        <end position="196"/>
    </location>
</feature>
<reference evidence="2" key="2">
    <citation type="submission" date="2025-09" db="UniProtKB">
        <authorList>
            <consortium name="Ensembl"/>
        </authorList>
    </citation>
    <scope>IDENTIFICATION</scope>
</reference>
<dbReference type="OMA" id="VRIVDYQ"/>
<gene>
    <name evidence="2" type="primary">C6orf141</name>
</gene>
<reference evidence="2" key="1">
    <citation type="submission" date="2025-08" db="UniProtKB">
        <authorList>
            <consortium name="Ensembl"/>
        </authorList>
    </citation>
    <scope>IDENTIFICATION</scope>
</reference>
<protein>
    <submittedName>
        <fullName evidence="2">Chromosome 6 open reading frame 141</fullName>
    </submittedName>
</protein>
<dbReference type="InterPro" id="IPR037739">
    <property type="entry name" value="C6orf141"/>
</dbReference>
<dbReference type="PANTHER" id="PTHR36880:SF1">
    <property type="entry name" value="9130008F23RIK PROTEIN"/>
    <property type="match status" value="1"/>
</dbReference>
<feature type="compositionally biased region" description="Low complexity" evidence="1">
    <location>
        <begin position="38"/>
        <end position="55"/>
    </location>
</feature>
<feature type="region of interest" description="Disordered" evidence="1">
    <location>
        <begin position="96"/>
        <end position="149"/>
    </location>
</feature>
<dbReference type="STRING" id="379532.ENSPCOP00000017300"/>
<dbReference type="Ensembl" id="ENSPCOT00000027935.1">
    <property type="protein sequence ID" value="ENSPCOP00000017300.1"/>
    <property type="gene ID" value="ENSPCOG00000020450.1"/>
</dbReference>
<accession>A0A2K6FTJ9</accession>
<evidence type="ECO:0000313" key="3">
    <source>
        <dbReference type="Proteomes" id="UP000233160"/>
    </source>
</evidence>
<feature type="compositionally biased region" description="Basic and acidic residues" evidence="1">
    <location>
        <begin position="74"/>
        <end position="84"/>
    </location>
</feature>
<name>A0A2K6FTJ9_PROCO</name>
<proteinExistence type="predicted"/>
<feature type="region of interest" description="Disordered" evidence="1">
    <location>
        <begin position="1"/>
        <end position="84"/>
    </location>
</feature>
<dbReference type="AlphaFoldDB" id="A0A2K6FTJ9"/>
<dbReference type="PANTHER" id="PTHR36880">
    <property type="entry name" value="9130008F23RIK PROTEIN"/>
    <property type="match status" value="1"/>
</dbReference>
<dbReference type="GeneTree" id="ENSGT00390000007738"/>
<dbReference type="Proteomes" id="UP000233160">
    <property type="component" value="Unassembled WGS sequence"/>
</dbReference>
<sequence>MSDPSARMGTPGPQGAANPTHCPRSLGRTGSFPREVGRGAPPAQGGPSAATAGASGSQGGGREDRAAGRTLGPRARENLDRDSWVREKVLFLLHPERWLGTQGDPAREEVAGGEDLPQASGNHHDREPNCPSPAFQPEGRISAPPRDPAAPAKSVLVRVVDYQVTQEVLQTAWTKGRMTRRTEEHSMTAPVWHRTPAGPRALQARRGAPRVRAPKRSFTELKL</sequence>